<name>A0AAD8SUW8_LOLMU</name>
<dbReference type="PANTHER" id="PTHR33026">
    <property type="entry name" value="OS06G0360600 PROTEIN"/>
    <property type="match status" value="1"/>
</dbReference>
<dbReference type="EMBL" id="JAUUTY010000003">
    <property type="protein sequence ID" value="KAK1664370.1"/>
    <property type="molecule type" value="Genomic_DNA"/>
</dbReference>
<keyword evidence="4" id="KW-1185">Reference proteome</keyword>
<evidence type="ECO:0000313" key="3">
    <source>
        <dbReference type="EMBL" id="KAK1664370.1"/>
    </source>
</evidence>
<dbReference type="Pfam" id="PF04195">
    <property type="entry name" value="Transposase_28"/>
    <property type="match status" value="1"/>
</dbReference>
<feature type="domain" description="Transposase (putative) gypsy type" evidence="2">
    <location>
        <begin position="95"/>
        <end position="162"/>
    </location>
</feature>
<accession>A0AAD8SUW8</accession>
<dbReference type="AlphaFoldDB" id="A0AAD8SUW8"/>
<comment type="caution">
    <text evidence="3">The sequence shown here is derived from an EMBL/GenBank/DDBJ whole genome shotgun (WGS) entry which is preliminary data.</text>
</comment>
<evidence type="ECO:0000259" key="2">
    <source>
        <dbReference type="Pfam" id="PF04195"/>
    </source>
</evidence>
<feature type="region of interest" description="Disordered" evidence="1">
    <location>
        <begin position="184"/>
        <end position="239"/>
    </location>
</feature>
<evidence type="ECO:0000256" key="1">
    <source>
        <dbReference type="SAM" id="MobiDB-lite"/>
    </source>
</evidence>
<proteinExistence type="predicted"/>
<evidence type="ECO:0000313" key="4">
    <source>
        <dbReference type="Proteomes" id="UP001231189"/>
    </source>
</evidence>
<dbReference type="Proteomes" id="UP001231189">
    <property type="component" value="Unassembled WGS sequence"/>
</dbReference>
<organism evidence="3 4">
    <name type="scientific">Lolium multiflorum</name>
    <name type="common">Italian ryegrass</name>
    <name type="synonym">Lolium perenne subsp. multiflorum</name>
    <dbReference type="NCBI Taxonomy" id="4521"/>
    <lineage>
        <taxon>Eukaryota</taxon>
        <taxon>Viridiplantae</taxon>
        <taxon>Streptophyta</taxon>
        <taxon>Embryophyta</taxon>
        <taxon>Tracheophyta</taxon>
        <taxon>Spermatophyta</taxon>
        <taxon>Magnoliopsida</taxon>
        <taxon>Liliopsida</taxon>
        <taxon>Poales</taxon>
        <taxon>Poaceae</taxon>
        <taxon>BOP clade</taxon>
        <taxon>Pooideae</taxon>
        <taxon>Poodae</taxon>
        <taxon>Poeae</taxon>
        <taxon>Poeae Chloroplast Group 2 (Poeae type)</taxon>
        <taxon>Loliodinae</taxon>
        <taxon>Loliinae</taxon>
        <taxon>Lolium</taxon>
    </lineage>
</organism>
<feature type="compositionally biased region" description="Polar residues" evidence="1">
    <location>
        <begin position="214"/>
        <end position="227"/>
    </location>
</feature>
<dbReference type="PANTHER" id="PTHR33026:SF7">
    <property type="entry name" value="OS03G0100275 PROTEIN"/>
    <property type="match status" value="1"/>
</dbReference>
<feature type="region of interest" description="Disordered" evidence="1">
    <location>
        <begin position="1"/>
        <end position="48"/>
    </location>
</feature>
<protein>
    <recommendedName>
        <fullName evidence="2">Transposase (putative) gypsy type domain-containing protein</fullName>
    </recommendedName>
</protein>
<feature type="compositionally biased region" description="Acidic residues" evidence="1">
    <location>
        <begin position="12"/>
        <end position="41"/>
    </location>
</feature>
<gene>
    <name evidence="3" type="ORF">QYE76_052529</name>
</gene>
<sequence length="291" mass="32487">MELSGSSRVSEEIEISWSEEDPVYQEASGPEEEIEGLEEEAGPSSAAYSRGRCIGSDVTEAEIEWLYRSRRIPEGVTCRIPEGELEPVVRSGEIVVFAAHFERGLGLPASDFFRRFLNFYKLEPHHLPGNAIFYLSSFVSFMEGYVGLWPTIETFSRFYNLRINSVQDPKLPLPKSNFSRISAEVPESYTPSRTEEDQEDPDPFRTSNRHATDSSRTMGSGNSSAFPSSKPRANESGSEEDDCVILEVLDPLPISYALFAMPVSADSGRQVLEHVMTHNCTGNRLARKSLS</sequence>
<dbReference type="InterPro" id="IPR007321">
    <property type="entry name" value="Transposase_28"/>
</dbReference>
<reference evidence="3" key="1">
    <citation type="submission" date="2023-07" db="EMBL/GenBank/DDBJ databases">
        <title>A chromosome-level genome assembly of Lolium multiflorum.</title>
        <authorList>
            <person name="Chen Y."/>
            <person name="Copetti D."/>
            <person name="Kolliker R."/>
            <person name="Studer B."/>
        </authorList>
    </citation>
    <scope>NUCLEOTIDE SEQUENCE</scope>
    <source>
        <strain evidence="3">02402/16</strain>
        <tissue evidence="3">Leaf</tissue>
    </source>
</reference>